<evidence type="ECO:0000313" key="1">
    <source>
        <dbReference type="EMBL" id="EMD41829.1"/>
    </source>
</evidence>
<organism evidence="1 2">
    <name type="scientific">Ceriporiopsis subvermispora (strain B)</name>
    <name type="common">White-rot fungus</name>
    <name type="synonym">Gelatoporia subvermispora</name>
    <dbReference type="NCBI Taxonomy" id="914234"/>
    <lineage>
        <taxon>Eukaryota</taxon>
        <taxon>Fungi</taxon>
        <taxon>Dikarya</taxon>
        <taxon>Basidiomycota</taxon>
        <taxon>Agaricomycotina</taxon>
        <taxon>Agaricomycetes</taxon>
        <taxon>Polyporales</taxon>
        <taxon>Gelatoporiaceae</taxon>
        <taxon>Gelatoporia</taxon>
    </lineage>
</organism>
<name>M2PY53_CERS8</name>
<dbReference type="SMART" id="SM00855">
    <property type="entry name" value="PGAM"/>
    <property type="match status" value="1"/>
</dbReference>
<dbReference type="HOGENOM" id="CLU_042838_0_0_1"/>
<dbReference type="STRING" id="914234.M2PY53"/>
<dbReference type="InterPro" id="IPR029033">
    <property type="entry name" value="His_PPase_superfam"/>
</dbReference>
<proteinExistence type="predicted"/>
<sequence length="271" mass="29966">MVETIYIARHGFRLNWVTSNWKSETGIPRDPPLAAFGLTQAQELADHFLSLPLEERPTAILSSPYYRCLQTAKPVAVALGVPIYVEHGLSEWYSPVVPGTGLHPRPPSATALRAWFPEIDDTWSSIWYPSRKGEDVEEVHDRANGYLSALVPEIERRFPAEHKKILLVTHAATAIALTRELVGDRALAMRVGCCTLTELSRPSDRANVVGEWIVQRLADGSHLKDGSQRDWGFEDIVIANGKVVQDPGSVGTENDLEQPVGLQATSVNSRL</sequence>
<dbReference type="EMBL" id="KB445791">
    <property type="protein sequence ID" value="EMD41829.1"/>
    <property type="molecule type" value="Genomic_DNA"/>
</dbReference>
<dbReference type="InterPro" id="IPR051710">
    <property type="entry name" value="Phosphatase_SH3-domain"/>
</dbReference>
<protein>
    <recommendedName>
        <fullName evidence="3">Phosphoglycerate mutase-like protein</fullName>
    </recommendedName>
</protein>
<dbReference type="AlphaFoldDB" id="M2PY53"/>
<keyword evidence="2" id="KW-1185">Reference proteome</keyword>
<reference evidence="1 2" key="1">
    <citation type="journal article" date="2012" name="Proc. Natl. Acad. Sci. U.S.A.">
        <title>Comparative genomics of Ceriporiopsis subvermispora and Phanerochaete chrysosporium provide insight into selective ligninolysis.</title>
        <authorList>
            <person name="Fernandez-Fueyo E."/>
            <person name="Ruiz-Duenas F.J."/>
            <person name="Ferreira P."/>
            <person name="Floudas D."/>
            <person name="Hibbett D.S."/>
            <person name="Canessa P."/>
            <person name="Larrondo L.F."/>
            <person name="James T.Y."/>
            <person name="Seelenfreund D."/>
            <person name="Lobos S."/>
            <person name="Polanco R."/>
            <person name="Tello M."/>
            <person name="Honda Y."/>
            <person name="Watanabe T."/>
            <person name="Watanabe T."/>
            <person name="Ryu J.S."/>
            <person name="Kubicek C.P."/>
            <person name="Schmoll M."/>
            <person name="Gaskell J."/>
            <person name="Hammel K.E."/>
            <person name="St John F.J."/>
            <person name="Vanden Wymelenberg A."/>
            <person name="Sabat G."/>
            <person name="Splinter BonDurant S."/>
            <person name="Syed K."/>
            <person name="Yadav J.S."/>
            <person name="Doddapaneni H."/>
            <person name="Subramanian V."/>
            <person name="Lavin J.L."/>
            <person name="Oguiza J.A."/>
            <person name="Perez G."/>
            <person name="Pisabarro A.G."/>
            <person name="Ramirez L."/>
            <person name="Santoyo F."/>
            <person name="Master E."/>
            <person name="Coutinho P.M."/>
            <person name="Henrissat B."/>
            <person name="Lombard V."/>
            <person name="Magnuson J.K."/>
            <person name="Kuees U."/>
            <person name="Hori C."/>
            <person name="Igarashi K."/>
            <person name="Samejima M."/>
            <person name="Held B.W."/>
            <person name="Barry K.W."/>
            <person name="LaButti K.M."/>
            <person name="Lapidus A."/>
            <person name="Lindquist E.A."/>
            <person name="Lucas S.M."/>
            <person name="Riley R."/>
            <person name="Salamov A.A."/>
            <person name="Hoffmeister D."/>
            <person name="Schwenk D."/>
            <person name="Hadar Y."/>
            <person name="Yarden O."/>
            <person name="de Vries R.P."/>
            <person name="Wiebenga A."/>
            <person name="Stenlid J."/>
            <person name="Eastwood D."/>
            <person name="Grigoriev I.V."/>
            <person name="Berka R.M."/>
            <person name="Blanchette R.A."/>
            <person name="Kersten P."/>
            <person name="Martinez A.T."/>
            <person name="Vicuna R."/>
            <person name="Cullen D."/>
        </authorList>
    </citation>
    <scope>NUCLEOTIDE SEQUENCE [LARGE SCALE GENOMIC DNA]</scope>
    <source>
        <strain evidence="1 2">B</strain>
    </source>
</reference>
<dbReference type="CDD" id="cd07067">
    <property type="entry name" value="HP_PGM_like"/>
    <property type="match status" value="1"/>
</dbReference>
<dbReference type="Proteomes" id="UP000016930">
    <property type="component" value="Unassembled WGS sequence"/>
</dbReference>
<gene>
    <name evidence="1" type="ORF">CERSUDRAFT_102220</name>
</gene>
<dbReference type="OrthoDB" id="414418at2759"/>
<accession>M2PY53</accession>
<dbReference type="Pfam" id="PF00300">
    <property type="entry name" value="His_Phos_1"/>
    <property type="match status" value="1"/>
</dbReference>
<dbReference type="PANTHER" id="PTHR16469:SF51">
    <property type="entry name" value="TRANSCRIPTION FACTOR TAU 55 KDA SUBUNIT"/>
    <property type="match status" value="1"/>
</dbReference>
<dbReference type="SUPFAM" id="SSF53254">
    <property type="entry name" value="Phosphoglycerate mutase-like"/>
    <property type="match status" value="1"/>
</dbReference>
<dbReference type="Gene3D" id="3.40.50.1240">
    <property type="entry name" value="Phosphoglycerate mutase-like"/>
    <property type="match status" value="1"/>
</dbReference>
<dbReference type="InterPro" id="IPR013078">
    <property type="entry name" value="His_Pase_superF_clade-1"/>
</dbReference>
<dbReference type="PANTHER" id="PTHR16469">
    <property type="entry name" value="UBIQUITIN-ASSOCIATED AND SH3 DOMAIN-CONTAINING BA-RELATED"/>
    <property type="match status" value="1"/>
</dbReference>
<evidence type="ECO:0000313" key="2">
    <source>
        <dbReference type="Proteomes" id="UP000016930"/>
    </source>
</evidence>
<evidence type="ECO:0008006" key="3">
    <source>
        <dbReference type="Google" id="ProtNLM"/>
    </source>
</evidence>